<feature type="domain" description="Guanylate kinase-like" evidence="2">
    <location>
        <begin position="1"/>
        <end position="113"/>
    </location>
</feature>
<evidence type="ECO:0000313" key="3">
    <source>
        <dbReference type="EMBL" id="VDN38688.1"/>
    </source>
</evidence>
<feature type="chain" id="PRO_5018285448" description="Guanylate kinase-like domain-containing protein" evidence="1">
    <location>
        <begin position="19"/>
        <end position="113"/>
    </location>
</feature>
<dbReference type="SMART" id="SM00072">
    <property type="entry name" value="GuKc"/>
    <property type="match status" value="1"/>
</dbReference>
<dbReference type="Gene3D" id="3.30.63.10">
    <property type="entry name" value="Guanylate Kinase phosphate binding domain"/>
    <property type="match status" value="1"/>
</dbReference>
<dbReference type="Pfam" id="PF00625">
    <property type="entry name" value="Guanylate_kin"/>
    <property type="match status" value="1"/>
</dbReference>
<organism evidence="3 4">
    <name type="scientific">Dibothriocephalus latus</name>
    <name type="common">Fish tapeworm</name>
    <name type="synonym">Diphyllobothrium latum</name>
    <dbReference type="NCBI Taxonomy" id="60516"/>
    <lineage>
        <taxon>Eukaryota</taxon>
        <taxon>Metazoa</taxon>
        <taxon>Spiralia</taxon>
        <taxon>Lophotrochozoa</taxon>
        <taxon>Platyhelminthes</taxon>
        <taxon>Cestoda</taxon>
        <taxon>Eucestoda</taxon>
        <taxon>Diphyllobothriidea</taxon>
        <taxon>Diphyllobothriidae</taxon>
        <taxon>Dibothriocephalus</taxon>
    </lineage>
</organism>
<sequence length="113" mass="12305">MFLLSECLFLFLSFEVTTRPRRKGEVDGKDYYFCKSRAKMESEIAMNKFVEAGEYNGNLYGTHIQSVFKVSASGLHCLLDVGGPALARLTKAGLPPIAILVNGSAGLLEEAQG</sequence>
<feature type="non-terminal residue" evidence="3">
    <location>
        <position position="113"/>
    </location>
</feature>
<dbReference type="PROSITE" id="PS50052">
    <property type="entry name" value="GUANYLATE_KINASE_2"/>
    <property type="match status" value="1"/>
</dbReference>
<dbReference type="AlphaFoldDB" id="A0A3P7NS58"/>
<proteinExistence type="predicted"/>
<accession>A0A3P7NS58</accession>
<name>A0A3P7NS58_DIBLA</name>
<dbReference type="InterPro" id="IPR027417">
    <property type="entry name" value="P-loop_NTPase"/>
</dbReference>
<gene>
    <name evidence="3" type="ORF">DILT_LOCUS17669</name>
</gene>
<evidence type="ECO:0000259" key="2">
    <source>
        <dbReference type="PROSITE" id="PS50052"/>
    </source>
</evidence>
<dbReference type="InterPro" id="IPR008144">
    <property type="entry name" value="Guanylate_kin-like_dom"/>
</dbReference>
<dbReference type="InterPro" id="IPR050716">
    <property type="entry name" value="MAGUK"/>
</dbReference>
<evidence type="ECO:0000313" key="4">
    <source>
        <dbReference type="Proteomes" id="UP000281553"/>
    </source>
</evidence>
<dbReference type="PANTHER" id="PTHR23122">
    <property type="entry name" value="MEMBRANE-ASSOCIATED GUANYLATE KINASE MAGUK"/>
    <property type="match status" value="1"/>
</dbReference>
<dbReference type="InterPro" id="IPR008145">
    <property type="entry name" value="GK/Ca_channel_bsu"/>
</dbReference>
<reference evidence="3 4" key="1">
    <citation type="submission" date="2018-11" db="EMBL/GenBank/DDBJ databases">
        <authorList>
            <consortium name="Pathogen Informatics"/>
        </authorList>
    </citation>
    <scope>NUCLEOTIDE SEQUENCE [LARGE SCALE GENOMIC DNA]</scope>
</reference>
<protein>
    <recommendedName>
        <fullName evidence="2">Guanylate kinase-like domain-containing protein</fullName>
    </recommendedName>
</protein>
<feature type="signal peptide" evidence="1">
    <location>
        <begin position="1"/>
        <end position="18"/>
    </location>
</feature>
<dbReference type="OrthoDB" id="78824at2759"/>
<keyword evidence="4" id="KW-1185">Reference proteome</keyword>
<dbReference type="Proteomes" id="UP000281553">
    <property type="component" value="Unassembled WGS sequence"/>
</dbReference>
<evidence type="ECO:0000256" key="1">
    <source>
        <dbReference type="SAM" id="SignalP"/>
    </source>
</evidence>
<dbReference type="Gene3D" id="3.40.50.300">
    <property type="entry name" value="P-loop containing nucleotide triphosphate hydrolases"/>
    <property type="match status" value="1"/>
</dbReference>
<dbReference type="SUPFAM" id="SSF52540">
    <property type="entry name" value="P-loop containing nucleoside triphosphate hydrolases"/>
    <property type="match status" value="1"/>
</dbReference>
<keyword evidence="1" id="KW-0732">Signal</keyword>
<dbReference type="FunFam" id="3.30.63.10:FF:000002">
    <property type="entry name" value="Guanylate kinase 1"/>
    <property type="match status" value="1"/>
</dbReference>
<dbReference type="EMBL" id="UYRU01093696">
    <property type="protein sequence ID" value="VDN38688.1"/>
    <property type="molecule type" value="Genomic_DNA"/>
</dbReference>